<protein>
    <recommendedName>
        <fullName evidence="1">methionyl-tRNA formyltransferase</fullName>
        <ecNumber evidence="1">2.1.2.9</ecNumber>
    </recommendedName>
</protein>
<keyword evidence="3" id="KW-0808">Transferase</keyword>
<evidence type="ECO:0000313" key="4">
    <source>
        <dbReference type="Proteomes" id="UP000799428"/>
    </source>
</evidence>
<dbReference type="GO" id="GO:0005739">
    <property type="term" value="C:mitochondrion"/>
    <property type="evidence" value="ECO:0007669"/>
    <property type="project" value="TreeGrafter"/>
</dbReference>
<dbReference type="Gene3D" id="3.40.50.12230">
    <property type="match status" value="1"/>
</dbReference>
<evidence type="ECO:0000256" key="1">
    <source>
        <dbReference type="ARBA" id="ARBA00012261"/>
    </source>
</evidence>
<evidence type="ECO:0000313" key="3">
    <source>
        <dbReference type="EMBL" id="KAF2709181.1"/>
    </source>
</evidence>
<dbReference type="GO" id="GO:0004479">
    <property type="term" value="F:methionyl-tRNA formyltransferase activity"/>
    <property type="evidence" value="ECO:0007669"/>
    <property type="project" value="UniProtKB-EC"/>
</dbReference>
<name>A0A6G1K9R9_9PLEO</name>
<dbReference type="EMBL" id="MU005770">
    <property type="protein sequence ID" value="KAF2709181.1"/>
    <property type="molecule type" value="Genomic_DNA"/>
</dbReference>
<dbReference type="Proteomes" id="UP000799428">
    <property type="component" value="Unassembled WGS sequence"/>
</dbReference>
<proteinExistence type="predicted"/>
<dbReference type="OrthoDB" id="10268103at2759"/>
<reference evidence="3" key="1">
    <citation type="journal article" date="2020" name="Stud. Mycol.">
        <title>101 Dothideomycetes genomes: a test case for predicting lifestyles and emergence of pathogens.</title>
        <authorList>
            <person name="Haridas S."/>
            <person name="Albert R."/>
            <person name="Binder M."/>
            <person name="Bloem J."/>
            <person name="Labutti K."/>
            <person name="Salamov A."/>
            <person name="Andreopoulos B."/>
            <person name="Baker S."/>
            <person name="Barry K."/>
            <person name="Bills G."/>
            <person name="Bluhm B."/>
            <person name="Cannon C."/>
            <person name="Castanera R."/>
            <person name="Culley D."/>
            <person name="Daum C."/>
            <person name="Ezra D."/>
            <person name="Gonzalez J."/>
            <person name="Henrissat B."/>
            <person name="Kuo A."/>
            <person name="Liang C."/>
            <person name="Lipzen A."/>
            <person name="Lutzoni F."/>
            <person name="Magnuson J."/>
            <person name="Mondo S."/>
            <person name="Nolan M."/>
            <person name="Ohm R."/>
            <person name="Pangilinan J."/>
            <person name="Park H.-J."/>
            <person name="Ramirez L."/>
            <person name="Alfaro M."/>
            <person name="Sun H."/>
            <person name="Tritt A."/>
            <person name="Yoshinaga Y."/>
            <person name="Zwiers L.-H."/>
            <person name="Turgeon B."/>
            <person name="Goodwin S."/>
            <person name="Spatafora J."/>
            <person name="Crous P."/>
            <person name="Grigoriev I."/>
        </authorList>
    </citation>
    <scope>NUCLEOTIDE SEQUENCE</scope>
    <source>
        <strain evidence="3">CBS 279.74</strain>
    </source>
</reference>
<dbReference type="PANTHER" id="PTHR11138">
    <property type="entry name" value="METHIONYL-TRNA FORMYLTRANSFERASE"/>
    <property type="match status" value="1"/>
</dbReference>
<dbReference type="EC" id="2.1.2.9" evidence="1"/>
<dbReference type="PANTHER" id="PTHR11138:SF5">
    <property type="entry name" value="METHIONYL-TRNA FORMYLTRANSFERASE, MITOCHONDRIAL"/>
    <property type="match status" value="1"/>
</dbReference>
<feature type="domain" description="Formyl transferase N-terminal" evidence="2">
    <location>
        <begin position="30"/>
        <end position="215"/>
    </location>
</feature>
<dbReference type="InterPro" id="IPR041711">
    <property type="entry name" value="Met-tRNA-FMT_N"/>
</dbReference>
<dbReference type="SUPFAM" id="SSF53328">
    <property type="entry name" value="Formyltransferase"/>
    <property type="match status" value="1"/>
</dbReference>
<dbReference type="Pfam" id="PF00551">
    <property type="entry name" value="Formyl_trans_N"/>
    <property type="match status" value="1"/>
</dbReference>
<dbReference type="CDD" id="cd08646">
    <property type="entry name" value="FMT_core_Met-tRNA-FMT_N"/>
    <property type="match status" value="1"/>
</dbReference>
<dbReference type="InterPro" id="IPR036477">
    <property type="entry name" value="Formyl_transf_N_sf"/>
</dbReference>
<dbReference type="InterPro" id="IPR002376">
    <property type="entry name" value="Formyl_transf_N"/>
</dbReference>
<evidence type="ECO:0000259" key="2">
    <source>
        <dbReference type="Pfam" id="PF00551"/>
    </source>
</evidence>
<gene>
    <name evidence="3" type="ORF">K504DRAFT_431469</name>
</gene>
<organism evidence="3 4">
    <name type="scientific">Pleomassaria siparia CBS 279.74</name>
    <dbReference type="NCBI Taxonomy" id="1314801"/>
    <lineage>
        <taxon>Eukaryota</taxon>
        <taxon>Fungi</taxon>
        <taxon>Dikarya</taxon>
        <taxon>Ascomycota</taxon>
        <taxon>Pezizomycotina</taxon>
        <taxon>Dothideomycetes</taxon>
        <taxon>Pleosporomycetidae</taxon>
        <taxon>Pleosporales</taxon>
        <taxon>Pleomassariaceae</taxon>
        <taxon>Pleomassaria</taxon>
    </lineage>
</organism>
<dbReference type="AlphaFoldDB" id="A0A6G1K9R9"/>
<keyword evidence="4" id="KW-1185">Reference proteome</keyword>
<accession>A0A6G1K9R9</accession>
<sequence length="346" mass="37414">MLWRLPVGLRPLVPSNCHSYSTVATPTPLRILFCGSDDFSIASLRALSRWKRDEPKRVKSIDVVHRPGKRTGRGLKIIKEVPIKRVALEELQLNTHEIDTFTGWTPPNPFDIIIAVSFGLLVPPRLLNAAKFGGVNVHPSLLPDLSGPAPIHHTLLKHRTKTGVTVQTLHPKYFDRGRVLAQTPSPGIDVPERTTVSALTTILGDQGAEMLVNVLGNADGWSMSEDAGWYQGTSGPVEHAGKIDKTHTYVDFATATAGDILIRHHVLGDLWCVPPQISGGERIILNEIDSLDVADATDCKPGLFIPAGSNTVAIRTVDGKVLHVKSCTLPGGKKGGGNARLVRLLA</sequence>